<proteinExistence type="predicted"/>
<feature type="transmembrane region" description="Helical" evidence="9">
    <location>
        <begin position="92"/>
        <end position="118"/>
    </location>
</feature>
<comment type="caution">
    <text evidence="11">The sequence shown here is derived from an EMBL/GenBank/DDBJ whole genome shotgun (WGS) entry which is preliminary data.</text>
</comment>
<evidence type="ECO:0000256" key="8">
    <source>
        <dbReference type="PIRSR" id="PIRSR005091-3"/>
    </source>
</evidence>
<comment type="subcellular location">
    <subcellularLocation>
        <location evidence="1">Cell membrane</location>
        <topology evidence="1">Multi-pass membrane protein</topology>
    </subcellularLocation>
</comment>
<dbReference type="InterPro" id="IPR000917">
    <property type="entry name" value="Sulfatase_N"/>
</dbReference>
<dbReference type="InterPro" id="IPR050448">
    <property type="entry name" value="OpgB/LTA_synthase_biosynth"/>
</dbReference>
<evidence type="ECO:0000313" key="12">
    <source>
        <dbReference type="Proteomes" id="UP000245870"/>
    </source>
</evidence>
<dbReference type="PANTHER" id="PTHR47371:SF3">
    <property type="entry name" value="PHOSPHOGLYCEROL TRANSFERASE I"/>
    <property type="match status" value="1"/>
</dbReference>
<evidence type="ECO:0000256" key="9">
    <source>
        <dbReference type="SAM" id="Phobius"/>
    </source>
</evidence>
<evidence type="ECO:0000256" key="6">
    <source>
        <dbReference type="PIRSR" id="PIRSR005091-1"/>
    </source>
</evidence>
<dbReference type="Gene3D" id="3.40.720.10">
    <property type="entry name" value="Alkaline Phosphatase, subunit A"/>
    <property type="match status" value="1"/>
</dbReference>
<feature type="binding site" evidence="8">
    <location>
        <position position="487"/>
    </location>
    <ligand>
        <name>Mn(2+)</name>
        <dbReference type="ChEBI" id="CHEBI:29035"/>
    </ligand>
</feature>
<keyword evidence="5 9" id="KW-0472">Membrane</keyword>
<keyword evidence="2" id="KW-1003">Cell membrane</keyword>
<sequence length="614" mass="70142">MLKSFSILRKKLLFLLCFFLLWLLVFISQKIVFLLVYDRGFSHVLSVTWHGLPLDISMAAYLSTMPALLLLLSGLPLRIFHTERGAQLFLQFYRCWVTICAIIVSLAFTANCALYKYWGFPLDATPIFFITSSPTDAIASVEWWQALLGLFSTLCVFLLTCWLFRFLRKSFDLTIFKHLGMWTSIIMLLFVASLFLPIRGGISVSSMNTGRVYFSDNQTLNHAAVNPLFSLMESLAHQKDFANMYRFMDNDMARKLASTLTRPSSSAPKTMLTTKRPDIYLVILESFSDTIMKTKGVTPNLNKLKEEGLYFSRFYANSFRTDRGLVSILLGYPSPSTVSLMKFPNKTAAIPSLSEHLKKAGWSLKYYYGGDADFTNMRSFLVNQGFNDIVEDVNFPVSDRMSKWGVPDHLLFRRVQADMREERSAKPIFHVIQTSSSHEPFDVPSHRLKDKALNAFLYTDSCLGAFVKHLKSTRRWNNSLVILVPDHLGAWPYDIDNFASWRYHIPMIWTGGAISSHTTVNTYASQQDIAATLLSQLGLSHRDLRFSKDIFNELTPHFAYFMINDGFGFINDDNELIYDHHRDKAVVDIGNRKGQNLSLGKAYTQILFDDIASR</sequence>
<dbReference type="InterPro" id="IPR017850">
    <property type="entry name" value="Alkaline_phosphatase_core_sf"/>
</dbReference>
<feature type="transmembrane region" description="Helical" evidence="9">
    <location>
        <begin position="12"/>
        <end position="36"/>
    </location>
</feature>
<accession>A0A2U0U7V2</accession>
<feature type="active site" evidence="6">
    <location>
        <position position="321"/>
    </location>
</feature>
<evidence type="ECO:0000256" key="7">
    <source>
        <dbReference type="PIRSR" id="PIRSR005091-2"/>
    </source>
</evidence>
<dbReference type="Gene3D" id="3.30.1120.80">
    <property type="match status" value="1"/>
</dbReference>
<reference evidence="11 12" key="1">
    <citation type="submission" date="2018-05" db="EMBL/GenBank/DDBJ databases">
        <title>Genomic Encyclopedia of Type Strains, Phase IV (KMG-IV): sequencing the most valuable type-strain genomes for metagenomic binning, comparative biology and taxonomic classification.</title>
        <authorList>
            <person name="Goeker M."/>
        </authorList>
    </citation>
    <scope>NUCLEOTIDE SEQUENCE [LARGE SCALE GENOMIC DNA]</scope>
    <source>
        <strain evidence="11 12">DSM 100333</strain>
    </source>
</reference>
<keyword evidence="3 9" id="KW-0812">Transmembrane</keyword>
<dbReference type="CDD" id="cd16015">
    <property type="entry name" value="LTA_synthase"/>
    <property type="match status" value="1"/>
</dbReference>
<keyword evidence="7" id="KW-0479">Metal-binding</keyword>
<feature type="binding site" evidence="8">
    <location>
        <position position="285"/>
    </location>
    <ligand>
        <name>Mn(2+)</name>
        <dbReference type="ChEBI" id="CHEBI:29035"/>
    </ligand>
</feature>
<dbReference type="GO" id="GO:0016740">
    <property type="term" value="F:transferase activity"/>
    <property type="evidence" value="ECO:0007669"/>
    <property type="project" value="UniProtKB-KW"/>
</dbReference>
<dbReference type="PIRSF" id="PIRSF005091">
    <property type="entry name" value="Mmb_sulf_HI1246"/>
    <property type="match status" value="1"/>
</dbReference>
<dbReference type="Proteomes" id="UP000245870">
    <property type="component" value="Unassembled WGS sequence"/>
</dbReference>
<evidence type="ECO:0000256" key="3">
    <source>
        <dbReference type="ARBA" id="ARBA00022692"/>
    </source>
</evidence>
<feature type="binding site" evidence="7">
    <location>
        <position position="438"/>
    </location>
    <ligand>
        <name>substrate</name>
    </ligand>
</feature>
<name>A0A2U0U7V2_9BACT</name>
<evidence type="ECO:0000256" key="5">
    <source>
        <dbReference type="ARBA" id="ARBA00023136"/>
    </source>
</evidence>
<evidence type="ECO:0000313" key="11">
    <source>
        <dbReference type="EMBL" id="PVX53706.1"/>
    </source>
</evidence>
<keyword evidence="12" id="KW-1185">Reference proteome</keyword>
<feature type="domain" description="Sulfatase N-terminal" evidence="10">
    <location>
        <begin position="277"/>
        <end position="538"/>
    </location>
</feature>
<keyword evidence="4 9" id="KW-1133">Transmembrane helix</keyword>
<feature type="transmembrane region" description="Helical" evidence="9">
    <location>
        <begin position="56"/>
        <end position="80"/>
    </location>
</feature>
<feature type="binding site" evidence="8">
    <location>
        <position position="486"/>
    </location>
    <ligand>
        <name>Mn(2+)</name>
        <dbReference type="ChEBI" id="CHEBI:29035"/>
    </ligand>
</feature>
<evidence type="ECO:0000256" key="2">
    <source>
        <dbReference type="ARBA" id="ARBA00022475"/>
    </source>
</evidence>
<dbReference type="Pfam" id="PF00884">
    <property type="entry name" value="Sulfatase"/>
    <property type="match status" value="1"/>
</dbReference>
<evidence type="ECO:0000259" key="10">
    <source>
        <dbReference type="Pfam" id="PF00884"/>
    </source>
</evidence>
<evidence type="ECO:0000256" key="4">
    <source>
        <dbReference type="ARBA" id="ARBA00022989"/>
    </source>
</evidence>
<evidence type="ECO:0000256" key="1">
    <source>
        <dbReference type="ARBA" id="ARBA00004651"/>
    </source>
</evidence>
<organism evidence="11 12">
    <name type="scientific">Hallella colorans</name>
    <dbReference type="NCBI Taxonomy" id="1703337"/>
    <lineage>
        <taxon>Bacteria</taxon>
        <taxon>Pseudomonadati</taxon>
        <taxon>Bacteroidota</taxon>
        <taxon>Bacteroidia</taxon>
        <taxon>Bacteroidales</taxon>
        <taxon>Prevotellaceae</taxon>
        <taxon>Hallella</taxon>
    </lineage>
</organism>
<dbReference type="GO" id="GO:0046872">
    <property type="term" value="F:metal ion binding"/>
    <property type="evidence" value="ECO:0007669"/>
    <property type="project" value="UniProtKB-KW"/>
</dbReference>
<dbReference type="OrthoDB" id="9777768at2"/>
<feature type="transmembrane region" description="Helical" evidence="9">
    <location>
        <begin position="179"/>
        <end position="198"/>
    </location>
</feature>
<feature type="binding site" evidence="8">
    <location>
        <position position="321"/>
    </location>
    <ligand>
        <name>Mn(2+)</name>
        <dbReference type="ChEBI" id="CHEBI:29035"/>
    </ligand>
</feature>
<dbReference type="PANTHER" id="PTHR47371">
    <property type="entry name" value="LIPOTEICHOIC ACID SYNTHASE"/>
    <property type="match status" value="1"/>
</dbReference>
<dbReference type="InterPro" id="IPR012160">
    <property type="entry name" value="LtaS-like"/>
</dbReference>
<protein>
    <submittedName>
        <fullName evidence="11">Phosphoglycerol transferase MdoB-like AlkP superfamily enzyme</fullName>
    </submittedName>
</protein>
<dbReference type="EMBL" id="QENY01000009">
    <property type="protein sequence ID" value="PVX53706.1"/>
    <property type="molecule type" value="Genomic_DNA"/>
</dbReference>
<dbReference type="AlphaFoldDB" id="A0A2U0U7V2"/>
<gene>
    <name evidence="11" type="ORF">C7379_10945</name>
</gene>
<dbReference type="SUPFAM" id="SSF53649">
    <property type="entry name" value="Alkaline phosphatase-like"/>
    <property type="match status" value="1"/>
</dbReference>
<dbReference type="GO" id="GO:0005886">
    <property type="term" value="C:plasma membrane"/>
    <property type="evidence" value="ECO:0007669"/>
    <property type="project" value="UniProtKB-SubCell"/>
</dbReference>
<feature type="transmembrane region" description="Helical" evidence="9">
    <location>
        <begin position="143"/>
        <end position="167"/>
    </location>
</feature>
<keyword evidence="7" id="KW-0464">Manganese</keyword>
<keyword evidence="11" id="KW-0808">Transferase</keyword>